<accession>A0A543KHP5</accession>
<feature type="compositionally biased region" description="Basic and acidic residues" evidence="1">
    <location>
        <begin position="116"/>
        <end position="133"/>
    </location>
</feature>
<keyword evidence="3" id="KW-1185">Reference proteome</keyword>
<dbReference type="OrthoDB" id="7865984at2"/>
<evidence type="ECO:0000313" key="3">
    <source>
        <dbReference type="Proteomes" id="UP000320582"/>
    </source>
</evidence>
<dbReference type="AlphaFoldDB" id="A0A543KHP5"/>
<feature type="region of interest" description="Disordered" evidence="1">
    <location>
        <begin position="108"/>
        <end position="140"/>
    </location>
</feature>
<dbReference type="RefSeq" id="WP_142083442.1">
    <property type="nucleotide sequence ID" value="NZ_VFPT01000001.1"/>
</dbReference>
<organism evidence="2 3">
    <name type="scientific">Roseinatronobacter monicus</name>
    <dbReference type="NCBI Taxonomy" id="393481"/>
    <lineage>
        <taxon>Bacteria</taxon>
        <taxon>Pseudomonadati</taxon>
        <taxon>Pseudomonadota</taxon>
        <taxon>Alphaproteobacteria</taxon>
        <taxon>Rhodobacterales</taxon>
        <taxon>Paracoccaceae</taxon>
        <taxon>Roseinatronobacter</taxon>
    </lineage>
</organism>
<gene>
    <name evidence="2" type="ORF">BD293_3286</name>
</gene>
<protein>
    <recommendedName>
        <fullName evidence="4">HIRAN domain-containing protein</fullName>
    </recommendedName>
</protein>
<reference evidence="2 3" key="1">
    <citation type="submission" date="2019-06" db="EMBL/GenBank/DDBJ databases">
        <title>Genomic Encyclopedia of Archaeal and Bacterial Type Strains, Phase II (KMG-II): from individual species to whole genera.</title>
        <authorList>
            <person name="Goeker M."/>
        </authorList>
    </citation>
    <scope>NUCLEOTIDE SEQUENCE [LARGE SCALE GENOMIC DNA]</scope>
    <source>
        <strain evidence="2 3">DSM 18423</strain>
    </source>
</reference>
<dbReference type="Proteomes" id="UP000320582">
    <property type="component" value="Unassembled WGS sequence"/>
</dbReference>
<evidence type="ECO:0000313" key="2">
    <source>
        <dbReference type="EMBL" id="TQM94603.1"/>
    </source>
</evidence>
<sequence length="140" mass="15745">MQALIHQARLHGLRIPIRGSSMAPGYPVELALDPNYIVAAFVTLPSRLPFGLGRATRKHLGYLDPQMAEKIAPAIEKQAVLRVRIVEIEPAHARTDGDDQISISVWGEPDALPVPRPERERPRDHPARRDMKVLSRTLRR</sequence>
<proteinExistence type="predicted"/>
<name>A0A543KHP5_9RHOB</name>
<evidence type="ECO:0000256" key="1">
    <source>
        <dbReference type="SAM" id="MobiDB-lite"/>
    </source>
</evidence>
<dbReference type="EMBL" id="VFPT01000001">
    <property type="protein sequence ID" value="TQM94603.1"/>
    <property type="molecule type" value="Genomic_DNA"/>
</dbReference>
<evidence type="ECO:0008006" key="4">
    <source>
        <dbReference type="Google" id="ProtNLM"/>
    </source>
</evidence>
<comment type="caution">
    <text evidence="2">The sequence shown here is derived from an EMBL/GenBank/DDBJ whole genome shotgun (WGS) entry which is preliminary data.</text>
</comment>